<proteinExistence type="inferred from homology"/>
<comment type="catalytic activity">
    <reaction evidence="1 9 10">
        <text>Release of an N-terminal pyroglutamyl group from a polypeptide, the second amino acid generally not being Pro.</text>
        <dbReference type="EC" id="3.4.19.3"/>
    </reaction>
</comment>
<dbReference type="InterPro" id="IPR033694">
    <property type="entry name" value="PGPEP1_Cys_AS"/>
</dbReference>
<keyword evidence="7 9" id="KW-0378">Hydrolase</keyword>
<dbReference type="RefSeq" id="WP_047977247.1">
    <property type="nucleotide sequence ID" value="NZ_JWIZ01000048.1"/>
</dbReference>
<evidence type="ECO:0000256" key="9">
    <source>
        <dbReference type="HAMAP-Rule" id="MF_00417"/>
    </source>
</evidence>
<feature type="active site" evidence="9">
    <location>
        <position position="77"/>
    </location>
</feature>
<dbReference type="Proteomes" id="UP000036270">
    <property type="component" value="Unassembled WGS sequence"/>
</dbReference>
<dbReference type="EMBL" id="JWIZ01000048">
    <property type="protein sequence ID" value="KMK51109.1"/>
    <property type="molecule type" value="Genomic_DNA"/>
</dbReference>
<comment type="subunit">
    <text evidence="9">Homotetramer.</text>
</comment>
<comment type="function">
    <text evidence="2 9">Removes 5-oxoproline from various penultimate amino acid residues except L-proline.</text>
</comment>
<dbReference type="GO" id="GO:0005829">
    <property type="term" value="C:cytosol"/>
    <property type="evidence" value="ECO:0007669"/>
    <property type="project" value="InterPro"/>
</dbReference>
<protein>
    <recommendedName>
        <fullName evidence="9">Pyrrolidone-carboxylate peptidase</fullName>
        <ecNumber evidence="9">3.4.19.3</ecNumber>
    </recommendedName>
    <alternativeName>
        <fullName evidence="9">5-oxoprolyl-peptidase</fullName>
    </alternativeName>
    <alternativeName>
        <fullName evidence="9">Pyroglutamyl-peptidase I</fullName>
        <shortName evidence="9">PGP-I</shortName>
        <shortName evidence="9">Pyrase</shortName>
    </alternativeName>
</protein>
<evidence type="ECO:0000256" key="10">
    <source>
        <dbReference type="PROSITE-ProRule" id="PRU10077"/>
    </source>
</evidence>
<dbReference type="Pfam" id="PF01470">
    <property type="entry name" value="Peptidase_C15"/>
    <property type="match status" value="1"/>
</dbReference>
<dbReference type="PANTHER" id="PTHR23402:SF1">
    <property type="entry name" value="PYROGLUTAMYL-PEPTIDASE I"/>
    <property type="match status" value="1"/>
</dbReference>
<evidence type="ECO:0000256" key="2">
    <source>
        <dbReference type="ARBA" id="ARBA00002280"/>
    </source>
</evidence>
<dbReference type="PATRIC" id="fig|67855.3.peg.1612"/>
<dbReference type="EC" id="3.4.19.3" evidence="9"/>
<evidence type="ECO:0000256" key="3">
    <source>
        <dbReference type="ARBA" id="ARBA00004496"/>
    </source>
</evidence>
<dbReference type="PROSITE" id="PS01334">
    <property type="entry name" value="PYRASE_CYS"/>
    <property type="match status" value="1"/>
</dbReference>
<keyword evidence="5 9" id="KW-0963">Cytoplasm</keyword>
<evidence type="ECO:0000256" key="8">
    <source>
        <dbReference type="ARBA" id="ARBA00022807"/>
    </source>
</evidence>
<dbReference type="HAMAP" id="MF_00417">
    <property type="entry name" value="Pyrrolid_peptidase"/>
    <property type="match status" value="1"/>
</dbReference>
<dbReference type="InterPro" id="IPR000816">
    <property type="entry name" value="Peptidase_C15"/>
</dbReference>
<dbReference type="AlphaFoldDB" id="A0A0J5P6L0"/>
<evidence type="ECO:0000256" key="5">
    <source>
        <dbReference type="ARBA" id="ARBA00022490"/>
    </source>
</evidence>
<accession>A0A0J5P6L0</accession>
<keyword evidence="8 9" id="KW-0788">Thiol protease</keyword>
<dbReference type="SUPFAM" id="SSF53182">
    <property type="entry name" value="Pyrrolidone carboxyl peptidase (pyroglutamate aminopeptidase)"/>
    <property type="match status" value="1"/>
</dbReference>
<comment type="subcellular location">
    <subcellularLocation>
        <location evidence="3 9">Cytoplasm</location>
    </subcellularLocation>
</comment>
<dbReference type="GO" id="GO:0006508">
    <property type="term" value="P:proteolysis"/>
    <property type="evidence" value="ECO:0007669"/>
    <property type="project" value="UniProtKB-KW"/>
</dbReference>
<dbReference type="InterPro" id="IPR036440">
    <property type="entry name" value="Peptidase_C15-like_sf"/>
</dbReference>
<dbReference type="PIRSF" id="PIRSF015592">
    <property type="entry name" value="Prld-crbxl_pptds"/>
    <property type="match status" value="1"/>
</dbReference>
<dbReference type="NCBIfam" id="TIGR00504">
    <property type="entry name" value="pyro_pdase"/>
    <property type="match status" value="1"/>
</dbReference>
<dbReference type="PANTHER" id="PTHR23402">
    <property type="entry name" value="PROTEASE FAMILY C15 PYROGLUTAMYL-PEPTIDASE I-RELATED"/>
    <property type="match status" value="1"/>
</dbReference>
<dbReference type="NCBIfam" id="NF009676">
    <property type="entry name" value="PRK13197.1"/>
    <property type="match status" value="1"/>
</dbReference>
<feature type="active site" evidence="9 10">
    <location>
        <position position="140"/>
    </location>
</feature>
<reference evidence="11 12" key="1">
    <citation type="submission" date="2014-12" db="EMBL/GenBank/DDBJ databases">
        <title>Reclassification of Actinobacillus muris as Muribacter muris.</title>
        <authorList>
            <person name="Christensen H."/>
            <person name="Nicklas W."/>
            <person name="Bisgaard M."/>
        </authorList>
    </citation>
    <scope>NUCLEOTIDE SEQUENCE [LARGE SCALE GENOMIC DNA]</scope>
    <source>
        <strain evidence="11 12">Ackerman80-443D</strain>
    </source>
</reference>
<dbReference type="InterPro" id="IPR029762">
    <property type="entry name" value="PGP-I_bact-type"/>
</dbReference>
<evidence type="ECO:0000256" key="7">
    <source>
        <dbReference type="ARBA" id="ARBA00022801"/>
    </source>
</evidence>
<evidence type="ECO:0000256" key="1">
    <source>
        <dbReference type="ARBA" id="ARBA00001770"/>
    </source>
</evidence>
<dbReference type="Gene3D" id="3.40.630.20">
    <property type="entry name" value="Peptidase C15, pyroglutamyl peptidase I-like"/>
    <property type="match status" value="1"/>
</dbReference>
<gene>
    <name evidence="9" type="primary">pcp</name>
    <name evidence="11" type="ORF">RO21_07840</name>
</gene>
<sequence length="212" mass="22667">MKKVLLTGFEPFNHEPINPSWEVAKVVAEQSENVVAVQLPCAFDRALTELFANIEAIQPDVVICIGQAGGVANLQIERVAINLNDATIPDNAGQQPIDTAVVPNAPNAYFATLPCKAIVQALKTAGIPAALSLSAGSYVCNHTMFGLLDYLAKNAPNCRGGFIHIPFLLEQGVRHRNAPTMALDTLVQGIQIAIQTTLTKETDLHIADGAIY</sequence>
<evidence type="ECO:0000256" key="4">
    <source>
        <dbReference type="ARBA" id="ARBA00006641"/>
    </source>
</evidence>
<dbReference type="FunFam" id="3.40.630.20:FF:000001">
    <property type="entry name" value="Pyrrolidone-carboxylate peptidase"/>
    <property type="match status" value="1"/>
</dbReference>
<organism evidence="11 12">
    <name type="scientific">Muribacter muris</name>
    <dbReference type="NCBI Taxonomy" id="67855"/>
    <lineage>
        <taxon>Bacteria</taxon>
        <taxon>Pseudomonadati</taxon>
        <taxon>Pseudomonadota</taxon>
        <taxon>Gammaproteobacteria</taxon>
        <taxon>Pasteurellales</taxon>
        <taxon>Pasteurellaceae</taxon>
        <taxon>Muribacter</taxon>
    </lineage>
</organism>
<comment type="similarity">
    <text evidence="4 9">Belongs to the peptidase C15 family.</text>
</comment>
<dbReference type="CDD" id="cd00501">
    <property type="entry name" value="Peptidase_C15"/>
    <property type="match status" value="1"/>
</dbReference>
<comment type="caution">
    <text evidence="11">The sequence shown here is derived from an EMBL/GenBank/DDBJ whole genome shotgun (WGS) entry which is preliminary data.</text>
</comment>
<dbReference type="PRINTS" id="PR00706">
    <property type="entry name" value="PYROGLUPTASE"/>
</dbReference>
<keyword evidence="12" id="KW-1185">Reference proteome</keyword>
<evidence type="ECO:0000313" key="11">
    <source>
        <dbReference type="EMBL" id="KMK51109.1"/>
    </source>
</evidence>
<dbReference type="GO" id="GO:0016920">
    <property type="term" value="F:pyroglutamyl-peptidase activity"/>
    <property type="evidence" value="ECO:0007669"/>
    <property type="project" value="UniProtKB-UniRule"/>
</dbReference>
<name>A0A0J5P6L0_9PAST</name>
<dbReference type="InterPro" id="IPR016125">
    <property type="entry name" value="Peptidase_C15-like"/>
</dbReference>
<evidence type="ECO:0000256" key="6">
    <source>
        <dbReference type="ARBA" id="ARBA00022670"/>
    </source>
</evidence>
<feature type="active site" evidence="9">
    <location>
        <position position="164"/>
    </location>
</feature>
<evidence type="ECO:0000313" key="12">
    <source>
        <dbReference type="Proteomes" id="UP000036270"/>
    </source>
</evidence>
<keyword evidence="6 9" id="KW-0645">Protease</keyword>